<accession>A0ABD1ZSM6</accession>
<keyword evidence="2" id="KW-1185">Reference proteome</keyword>
<dbReference type="AlphaFoldDB" id="A0ABD1ZSM6"/>
<evidence type="ECO:0000313" key="1">
    <source>
        <dbReference type="EMBL" id="KAL2653966.1"/>
    </source>
</evidence>
<organism evidence="1 2">
    <name type="scientific">Riccia fluitans</name>
    <dbReference type="NCBI Taxonomy" id="41844"/>
    <lineage>
        <taxon>Eukaryota</taxon>
        <taxon>Viridiplantae</taxon>
        <taxon>Streptophyta</taxon>
        <taxon>Embryophyta</taxon>
        <taxon>Marchantiophyta</taxon>
        <taxon>Marchantiopsida</taxon>
        <taxon>Marchantiidae</taxon>
        <taxon>Marchantiales</taxon>
        <taxon>Ricciaceae</taxon>
        <taxon>Riccia</taxon>
    </lineage>
</organism>
<name>A0ABD1ZSM6_9MARC</name>
<comment type="caution">
    <text evidence="1">The sequence shown here is derived from an EMBL/GenBank/DDBJ whole genome shotgun (WGS) entry which is preliminary data.</text>
</comment>
<sequence>MEISLKTLEKEDVNYREMGIPTPKNELGRRVMKEYHFRTRDGQPIAICRHYGVEYVVNITRLKTRFIGDHDPRGKQQVRLPKRGSQKHVKMCAFVPYSMRAAIISLHQANSANQREFMQDTKVGR</sequence>
<dbReference type="EMBL" id="JBHFFA010000001">
    <property type="protein sequence ID" value="KAL2653966.1"/>
    <property type="molecule type" value="Genomic_DNA"/>
</dbReference>
<proteinExistence type="predicted"/>
<gene>
    <name evidence="1" type="ORF">R1flu_022094</name>
</gene>
<dbReference type="Proteomes" id="UP001605036">
    <property type="component" value="Unassembled WGS sequence"/>
</dbReference>
<evidence type="ECO:0000313" key="2">
    <source>
        <dbReference type="Proteomes" id="UP001605036"/>
    </source>
</evidence>
<reference evidence="1 2" key="1">
    <citation type="submission" date="2024-09" db="EMBL/GenBank/DDBJ databases">
        <title>Chromosome-scale assembly of Riccia fluitans.</title>
        <authorList>
            <person name="Paukszto L."/>
            <person name="Sawicki J."/>
            <person name="Karawczyk K."/>
            <person name="Piernik-Szablinska J."/>
            <person name="Szczecinska M."/>
            <person name="Mazdziarz M."/>
        </authorList>
    </citation>
    <scope>NUCLEOTIDE SEQUENCE [LARGE SCALE GENOMIC DNA]</scope>
    <source>
        <strain evidence="1">Rf_01</strain>
        <tissue evidence="1">Aerial parts of the thallus</tissue>
    </source>
</reference>
<protein>
    <submittedName>
        <fullName evidence="1">Uncharacterized protein</fullName>
    </submittedName>
</protein>